<dbReference type="EMBL" id="QGAC01000001">
    <property type="protein sequence ID" value="TKJ94890.1"/>
    <property type="molecule type" value="Genomic_DNA"/>
</dbReference>
<feature type="chain" id="PRO_5030083797" evidence="6">
    <location>
        <begin position="20"/>
        <end position="76"/>
    </location>
</feature>
<evidence type="ECO:0000259" key="7">
    <source>
        <dbReference type="Pfam" id="PF06004"/>
    </source>
</evidence>
<keyword evidence="2 6" id="KW-0732">Signal</keyword>
<dbReference type="Pfam" id="PF06004">
    <property type="entry name" value="DUF903"/>
    <property type="match status" value="1"/>
</dbReference>
<dbReference type="EMBL" id="JACYNN010000001">
    <property type="protein sequence ID" value="MBD8105422.1"/>
    <property type="molecule type" value="Genomic_DNA"/>
</dbReference>
<organism evidence="9 10">
    <name type="scientific">Erwinia persicina</name>
    <dbReference type="NCBI Taxonomy" id="55211"/>
    <lineage>
        <taxon>Bacteria</taxon>
        <taxon>Pseudomonadati</taxon>
        <taxon>Pseudomonadota</taxon>
        <taxon>Gammaproteobacteria</taxon>
        <taxon>Enterobacterales</taxon>
        <taxon>Erwiniaceae</taxon>
        <taxon>Erwinia</taxon>
    </lineage>
</organism>
<dbReference type="PROSITE" id="PS51257">
    <property type="entry name" value="PROKAR_LIPOPROTEIN"/>
    <property type="match status" value="1"/>
</dbReference>
<dbReference type="PANTHER" id="PTHR37011">
    <property type="entry name" value="POT FAMILY PEPTIDE TRANSPORT PROTEIN-RELATED"/>
    <property type="match status" value="1"/>
</dbReference>
<keyword evidence="3" id="KW-0472">Membrane</keyword>
<feature type="domain" description="Lipoprotein YgdI/YgdR-like SH3-like" evidence="7">
    <location>
        <begin position="26"/>
        <end position="73"/>
    </location>
</feature>
<dbReference type="SUPFAM" id="SSF50182">
    <property type="entry name" value="Sm-like ribonucleoproteins"/>
    <property type="match status" value="1"/>
</dbReference>
<dbReference type="NCBIfam" id="NF033216">
    <property type="entry name" value="lipo_YgdI_YgdR"/>
    <property type="match status" value="1"/>
</dbReference>
<dbReference type="InterPro" id="IPR047807">
    <property type="entry name" value="YgdI/YgdR-like_SH3-like"/>
</dbReference>
<evidence type="ECO:0000256" key="5">
    <source>
        <dbReference type="ARBA" id="ARBA00023288"/>
    </source>
</evidence>
<evidence type="ECO:0000256" key="4">
    <source>
        <dbReference type="ARBA" id="ARBA00023139"/>
    </source>
</evidence>
<evidence type="ECO:0000313" key="9">
    <source>
        <dbReference type="EMBL" id="TKJ94890.1"/>
    </source>
</evidence>
<protein>
    <submittedName>
        <fullName evidence="9">YgdI/YgdR family lipoprotein</fullName>
    </submittedName>
</protein>
<keyword evidence="1" id="KW-1003">Cell membrane</keyword>
<proteinExistence type="predicted"/>
<evidence type="ECO:0000256" key="2">
    <source>
        <dbReference type="ARBA" id="ARBA00022729"/>
    </source>
</evidence>
<dbReference type="InterPro" id="IPR010920">
    <property type="entry name" value="LSM_dom_sf"/>
</dbReference>
<reference evidence="9 10" key="1">
    <citation type="journal article" date="2019" name="Sci. Rep.">
        <title>Differences in resource use lead to coexistence of seed-transmitted microbial populations.</title>
        <authorList>
            <person name="Torres-Cortes G."/>
            <person name="Garcia B.J."/>
            <person name="Compant S."/>
            <person name="Rezki S."/>
            <person name="Jones P."/>
            <person name="Preveaux A."/>
            <person name="Briand M."/>
            <person name="Roulet A."/>
            <person name="Bouchez O."/>
            <person name="Jacobson D."/>
            <person name="Barret M."/>
        </authorList>
    </citation>
    <scope>NUCLEOTIDE SEQUENCE [LARGE SCALE GENOMIC DNA]</scope>
    <source>
        <strain evidence="9 10">CFBP13511</strain>
    </source>
</reference>
<accession>A0A3S7S469</accession>
<keyword evidence="11" id="KW-1185">Reference proteome</keyword>
<dbReference type="Gene3D" id="2.30.30.100">
    <property type="match status" value="1"/>
</dbReference>
<dbReference type="Proteomes" id="UP000661012">
    <property type="component" value="Unassembled WGS sequence"/>
</dbReference>
<dbReference type="RefSeq" id="WP_062743594.1">
    <property type="nucleotide sequence ID" value="NZ_CP022725.1"/>
</dbReference>
<dbReference type="InterPro" id="IPR010305">
    <property type="entry name" value="YgdI/YgdR-like"/>
</dbReference>
<gene>
    <name evidence="9" type="ORF">EpCFBP13511_00575</name>
    <name evidence="8" type="ORF">IFT93_03165</name>
</gene>
<evidence type="ECO:0000256" key="3">
    <source>
        <dbReference type="ARBA" id="ARBA00023136"/>
    </source>
</evidence>
<evidence type="ECO:0000256" key="1">
    <source>
        <dbReference type="ARBA" id="ARBA00022475"/>
    </source>
</evidence>
<evidence type="ECO:0000313" key="11">
    <source>
        <dbReference type="Proteomes" id="UP000661012"/>
    </source>
</evidence>
<keyword evidence="5 9" id="KW-0449">Lipoprotein</keyword>
<dbReference type="KEGG" id="epe:CI789_09675"/>
<reference evidence="8 11" key="2">
    <citation type="journal article" date="2020" name="FEMS Microbiol. Ecol.">
        <title>Temporal dynamics of bacterial communities during seed development and maturation.</title>
        <authorList>
            <person name="Chesneau G."/>
            <person name="Torres-Cortes G."/>
            <person name="Briand M."/>
            <person name="Darrasse A."/>
            <person name="Preveaux A."/>
            <person name="Marais C."/>
            <person name="Jacques M.A."/>
            <person name="Shade A."/>
            <person name="Barret M."/>
        </authorList>
    </citation>
    <scope>NUCLEOTIDE SEQUENCE [LARGE SCALE GENOMIC DNA]</scope>
    <source>
        <strain evidence="8 11">CFBP13732</strain>
    </source>
</reference>
<dbReference type="OrthoDB" id="6520455at2"/>
<dbReference type="STRING" id="1219360.GCA_001571305_01133"/>
<name>A0A3S7S469_9GAMM</name>
<evidence type="ECO:0000313" key="8">
    <source>
        <dbReference type="EMBL" id="MBD8105422.1"/>
    </source>
</evidence>
<keyword evidence="4" id="KW-0564">Palmitate</keyword>
<dbReference type="PANTHER" id="PTHR37011:SF2">
    <property type="entry name" value="LIPOPROTEIN"/>
    <property type="match status" value="1"/>
</dbReference>
<dbReference type="Proteomes" id="UP000306393">
    <property type="component" value="Unassembled WGS sequence"/>
</dbReference>
<comment type="caution">
    <text evidence="9">The sequence shown here is derived from an EMBL/GenBank/DDBJ whole genome shotgun (WGS) entry which is preliminary data.</text>
</comment>
<evidence type="ECO:0000256" key="6">
    <source>
        <dbReference type="SAM" id="SignalP"/>
    </source>
</evidence>
<evidence type="ECO:0000313" key="10">
    <source>
        <dbReference type="Proteomes" id="UP000306393"/>
    </source>
</evidence>
<sequence>MKKIMAVSLAALFCITALSGCTRSSYAIHTNDGRTIISDGKPKEDAKTGMIGYTDANGTEQQINKSDVKELSELPN</sequence>
<dbReference type="AlphaFoldDB" id="A0A3S7S469"/>
<feature type="signal peptide" evidence="6">
    <location>
        <begin position="1"/>
        <end position="19"/>
    </location>
</feature>